<evidence type="ECO:0000256" key="8">
    <source>
        <dbReference type="ARBA" id="ARBA00047669"/>
    </source>
</evidence>
<keyword evidence="4 11" id="KW-0479">Metal-binding</keyword>
<dbReference type="GO" id="GO:0005783">
    <property type="term" value="C:endoplasmic reticulum"/>
    <property type="evidence" value="ECO:0007669"/>
    <property type="project" value="TreeGrafter"/>
</dbReference>
<feature type="disulfide bond" evidence="12">
    <location>
        <begin position="437"/>
        <end position="466"/>
    </location>
</feature>
<dbReference type="Pfam" id="PF01532">
    <property type="entry name" value="Glyco_hydro_47"/>
    <property type="match status" value="1"/>
</dbReference>
<feature type="active site" description="Proton donor" evidence="10">
    <location>
        <position position="480"/>
    </location>
</feature>
<gene>
    <name evidence="17" type="primary">Aste57867_20598</name>
    <name evidence="16" type="ORF">As57867_020531</name>
    <name evidence="17" type="ORF">ASTE57867_20598</name>
</gene>
<dbReference type="InterPro" id="IPR001382">
    <property type="entry name" value="Glyco_hydro_47"/>
</dbReference>
<dbReference type="GO" id="GO:0005509">
    <property type="term" value="F:calcium ion binding"/>
    <property type="evidence" value="ECO:0007669"/>
    <property type="project" value="InterPro"/>
</dbReference>
<feature type="active site" description="Proton donor" evidence="10">
    <location>
        <position position="227"/>
    </location>
</feature>
<keyword evidence="7 12" id="KW-1015">Disulfide bond</keyword>
<dbReference type="EMBL" id="VJMH01006897">
    <property type="protein sequence ID" value="KAF0687615.1"/>
    <property type="molecule type" value="Genomic_DNA"/>
</dbReference>
<comment type="pathway">
    <text evidence="2">Protein modification; protein glycosylation.</text>
</comment>
<dbReference type="PANTHER" id="PTHR11742:SF55">
    <property type="entry name" value="ENDOPLASMIC RETICULUM MANNOSYL-OLIGOSACCHARIDE 1,2-ALPHA-MANNOSIDASE"/>
    <property type="match status" value="1"/>
</dbReference>
<dbReference type="GO" id="GO:0005975">
    <property type="term" value="P:carbohydrate metabolic process"/>
    <property type="evidence" value="ECO:0007669"/>
    <property type="project" value="InterPro"/>
</dbReference>
<evidence type="ECO:0000256" key="9">
    <source>
        <dbReference type="ARBA" id="ARBA00048605"/>
    </source>
</evidence>
<keyword evidence="5 13" id="KW-0378">Hydrolase</keyword>
<feature type="transmembrane region" description="Helical" evidence="15">
    <location>
        <begin position="6"/>
        <end position="23"/>
    </location>
</feature>
<sequence length="612" mass="67771">MARATYRWLLAAVGFWCIVNVILMDKRRAEKVSTVYDQASGLRGGIFLDVGVSSLVSDEVNDDASGTHDEDPRNPGQDPDDGNARANVVPSTTTNAATPTLPATSVAKEKPSVDAIVATIGPSPANVRGPPWPQLTTDAAMRESVVAAMQWAWKGYRTFAFGFDSLNVQRMAQQSLEGQHDMAISLVDSLDTLFLMDLMNEFNEAAAWAEVNMPARHQLPGRVSLFEVTIRILGCMRTKIDDDADDLAVARGYLSAHHLSGRPGLLDLAKDLGNRLLAGLGKTALPQSLVSLVDGSTSDASYVAEFTTIQLEFKYLSELTGDPKYAIAVEAIMDKVARIVETTYPDGLLPVIVQANTGSLQPGRIKLGAGGDSYYEYLLKQWLFSGKTETRYRDMYLTAVESMNRTLVGRTAKSKWVFLGELELSGRLDPKMDHLVCFIPGLLALGYMNGMPSWHLDLAKELLHTCYQMYNQMYSKLAPEIAYFSTTSTDGPDIQVHAQDAFNLLRPETVESLMLLYRITGDATYREWGTVIFNAFEKHCKMDQGGYSSVHHVDTTTPTKGFRPEMESFFMAETLKYFYLLYSDENVVPLDKFVFNTEAHPFPIKTRDVATS</sequence>
<reference evidence="17 18" key="1">
    <citation type="submission" date="2019-03" db="EMBL/GenBank/DDBJ databases">
        <authorList>
            <person name="Gaulin E."/>
            <person name="Dumas B."/>
        </authorList>
    </citation>
    <scope>NUCLEOTIDE SEQUENCE [LARGE SCALE GENOMIC DNA]</scope>
    <source>
        <strain evidence="17">CBS 568.67</strain>
    </source>
</reference>
<feature type="active site" evidence="10">
    <location>
        <position position="508"/>
    </location>
</feature>
<dbReference type="InterPro" id="IPR050749">
    <property type="entry name" value="Glycosyl_Hydrolase_47"/>
</dbReference>
<proteinExistence type="inferred from homology"/>
<dbReference type="Gene3D" id="1.50.10.10">
    <property type="match status" value="1"/>
</dbReference>
<keyword evidence="15" id="KW-0472">Membrane</keyword>
<evidence type="ECO:0000313" key="17">
    <source>
        <dbReference type="EMBL" id="VFT97278.1"/>
    </source>
</evidence>
<evidence type="ECO:0000256" key="11">
    <source>
        <dbReference type="PIRSR" id="PIRSR601382-2"/>
    </source>
</evidence>
<accession>A0A485LFA7</accession>
<dbReference type="AlphaFoldDB" id="A0A485LFA7"/>
<feature type="compositionally biased region" description="Low complexity" evidence="14">
    <location>
        <begin position="86"/>
        <end position="105"/>
    </location>
</feature>
<dbReference type="EMBL" id="CAADRA010006923">
    <property type="protein sequence ID" value="VFT97278.1"/>
    <property type="molecule type" value="Genomic_DNA"/>
</dbReference>
<dbReference type="Proteomes" id="UP000332933">
    <property type="component" value="Unassembled WGS sequence"/>
</dbReference>
<evidence type="ECO:0000256" key="1">
    <source>
        <dbReference type="ARBA" id="ARBA00001913"/>
    </source>
</evidence>
<dbReference type="PANTHER" id="PTHR11742">
    <property type="entry name" value="MANNOSYL-OLIGOSACCHARIDE ALPHA-1,2-MANNOSIDASE-RELATED"/>
    <property type="match status" value="1"/>
</dbReference>
<evidence type="ECO:0000256" key="7">
    <source>
        <dbReference type="ARBA" id="ARBA00023157"/>
    </source>
</evidence>
<feature type="active site" evidence="10">
    <location>
        <position position="372"/>
    </location>
</feature>
<evidence type="ECO:0000256" key="3">
    <source>
        <dbReference type="ARBA" id="ARBA00007658"/>
    </source>
</evidence>
<keyword evidence="13" id="KW-0326">Glycosidase</keyword>
<comment type="catalytic activity">
    <reaction evidence="8">
        <text>N(4)-(alpha-D-Man-(1-&gt;2)-alpha-D-Man-(1-&gt;2)-alpha-D-Man-(1-&gt;3)-[alpha-D-Man-(1-&gt;3)-[alpha-D-Man-(1-&gt;2)-alpha-D-Man-(1-&gt;6)]-alpha-D-Man-(1-&gt;6)]-beta-D-Man-(1-&gt;4)-beta-D-GlcNAc-(1-&gt;4)-beta-D-GlcNAc)-L-asparaginyl-[protein] (N-glucan mannose isomer 8A1,2,3B1,3) + 3 H2O = N(4)-(alpha-D-Man-(1-&gt;3)-[alpha-D-Man-(1-&gt;3)-[alpha-D-Man-(1-&gt;6)]-alpha-D-Man-(1-&gt;6)]-beta-D-Man-(1-&gt;4)-beta-D-GlcNAc-(1-&gt;4)-beta-D-GlcNAc)-L-asparaginyl-[protein] (N-glucan mannose isomer 5A1,2) + 3 beta-D-mannose</text>
        <dbReference type="Rhea" id="RHEA:56028"/>
        <dbReference type="Rhea" id="RHEA-COMP:14358"/>
        <dbReference type="Rhea" id="RHEA-COMP:14367"/>
        <dbReference type="ChEBI" id="CHEBI:15377"/>
        <dbReference type="ChEBI" id="CHEBI:28563"/>
        <dbReference type="ChEBI" id="CHEBI:59087"/>
        <dbReference type="ChEBI" id="CHEBI:60628"/>
        <dbReference type="EC" id="3.2.1.113"/>
    </reaction>
</comment>
<dbReference type="EC" id="3.2.1.-" evidence="13"/>
<feature type="binding site" evidence="11">
    <location>
        <position position="597"/>
    </location>
    <ligand>
        <name>Ca(2+)</name>
        <dbReference type="ChEBI" id="CHEBI:29108"/>
    </ligand>
</feature>
<keyword evidence="18" id="KW-1185">Reference proteome</keyword>
<comment type="similarity">
    <text evidence="3 13">Belongs to the glycosyl hydrolase 47 family.</text>
</comment>
<evidence type="ECO:0000256" key="5">
    <source>
        <dbReference type="ARBA" id="ARBA00022801"/>
    </source>
</evidence>
<dbReference type="OrthoDB" id="8118055at2759"/>
<reference evidence="16" key="2">
    <citation type="submission" date="2019-06" db="EMBL/GenBank/DDBJ databases">
        <title>Genomics analysis of Aphanomyces spp. identifies a new class of oomycete effector associated with host adaptation.</title>
        <authorList>
            <person name="Gaulin E."/>
        </authorList>
    </citation>
    <scope>NUCLEOTIDE SEQUENCE</scope>
    <source>
        <strain evidence="16">CBS 578.67</strain>
    </source>
</reference>
<keyword evidence="15" id="KW-1133">Transmembrane helix</keyword>
<comment type="cofactor">
    <cofactor evidence="1 11">
        <name>Ca(2+)</name>
        <dbReference type="ChEBI" id="CHEBI:29108"/>
    </cofactor>
</comment>
<dbReference type="GO" id="GO:0004571">
    <property type="term" value="F:mannosyl-oligosaccharide 1,2-alpha-mannosidase activity"/>
    <property type="evidence" value="ECO:0007669"/>
    <property type="project" value="UniProtKB-EC"/>
</dbReference>
<evidence type="ECO:0000256" key="10">
    <source>
        <dbReference type="PIRSR" id="PIRSR601382-1"/>
    </source>
</evidence>
<evidence type="ECO:0000256" key="12">
    <source>
        <dbReference type="PIRSR" id="PIRSR601382-3"/>
    </source>
</evidence>
<dbReference type="GO" id="GO:0016020">
    <property type="term" value="C:membrane"/>
    <property type="evidence" value="ECO:0007669"/>
    <property type="project" value="InterPro"/>
</dbReference>
<dbReference type="SUPFAM" id="SSF48225">
    <property type="entry name" value="Seven-hairpin glycosidases"/>
    <property type="match status" value="1"/>
</dbReference>
<evidence type="ECO:0000256" key="13">
    <source>
        <dbReference type="RuleBase" id="RU361193"/>
    </source>
</evidence>
<evidence type="ECO:0000313" key="18">
    <source>
        <dbReference type="Proteomes" id="UP000332933"/>
    </source>
</evidence>
<dbReference type="InterPro" id="IPR012341">
    <property type="entry name" value="6hp_glycosidase-like_sf"/>
</dbReference>
<comment type="catalytic activity">
    <reaction evidence="9">
        <text>N(4)-(alpha-D-Man-(1-&gt;2)-alpha-D-Man-(1-&gt;2)-alpha-D-Man-(1-&gt;3)-[alpha-D-Man-(1-&gt;2)-alpha-D-Man-(1-&gt;3)-[alpha-D-Man-(1-&gt;2)-alpha-D-Man-(1-&gt;6)]-alpha-D-Man-(1-&gt;6)]-beta-D-Man-(1-&gt;4)-beta-D-GlcNAc-(1-&gt;4)-beta-D-GlcNAc)-L-asparaginyl-[protein] (N-glucan mannose isomer 9A1,2,3B1,2,3) + 4 H2O = N(4)-(alpha-D-Man-(1-&gt;3)-[alpha-D-Man-(1-&gt;3)-[alpha-D-Man-(1-&gt;6)]-alpha-D-Man-(1-&gt;6)]-beta-D-Man-(1-&gt;4)-beta-D-GlcNAc-(1-&gt;4)-beta-D-GlcNAc)-L-asparaginyl-[protein] (N-glucan mannose isomer 5A1,2) + 4 beta-D-mannose</text>
        <dbReference type="Rhea" id="RHEA:56008"/>
        <dbReference type="Rhea" id="RHEA-COMP:14356"/>
        <dbReference type="Rhea" id="RHEA-COMP:14367"/>
        <dbReference type="ChEBI" id="CHEBI:15377"/>
        <dbReference type="ChEBI" id="CHEBI:28563"/>
        <dbReference type="ChEBI" id="CHEBI:59087"/>
        <dbReference type="ChEBI" id="CHEBI:139493"/>
        <dbReference type="EC" id="3.2.1.113"/>
    </reaction>
</comment>
<evidence type="ECO:0000256" key="15">
    <source>
        <dbReference type="SAM" id="Phobius"/>
    </source>
</evidence>
<evidence type="ECO:0000256" key="2">
    <source>
        <dbReference type="ARBA" id="ARBA00004922"/>
    </source>
</evidence>
<keyword evidence="6 11" id="KW-0106">Calcium</keyword>
<evidence type="ECO:0000256" key="14">
    <source>
        <dbReference type="SAM" id="MobiDB-lite"/>
    </source>
</evidence>
<name>A0A485LFA7_9STRA</name>
<organism evidence="17 18">
    <name type="scientific">Aphanomyces stellatus</name>
    <dbReference type="NCBI Taxonomy" id="120398"/>
    <lineage>
        <taxon>Eukaryota</taxon>
        <taxon>Sar</taxon>
        <taxon>Stramenopiles</taxon>
        <taxon>Oomycota</taxon>
        <taxon>Saprolegniomycetes</taxon>
        <taxon>Saprolegniales</taxon>
        <taxon>Verrucalvaceae</taxon>
        <taxon>Aphanomyces</taxon>
    </lineage>
</organism>
<protein>
    <recommendedName>
        <fullName evidence="13">alpha-1,2-Mannosidase</fullName>
        <ecNumber evidence="13">3.2.1.-</ecNumber>
    </recommendedName>
</protein>
<evidence type="ECO:0000313" key="16">
    <source>
        <dbReference type="EMBL" id="KAF0687615.1"/>
    </source>
</evidence>
<feature type="region of interest" description="Disordered" evidence="14">
    <location>
        <begin position="59"/>
        <end position="105"/>
    </location>
</feature>
<dbReference type="PRINTS" id="PR00747">
    <property type="entry name" value="GLYHDRLASE47"/>
</dbReference>
<evidence type="ECO:0000256" key="4">
    <source>
        <dbReference type="ARBA" id="ARBA00022723"/>
    </source>
</evidence>
<keyword evidence="15" id="KW-0812">Transmembrane</keyword>
<dbReference type="InterPro" id="IPR036026">
    <property type="entry name" value="Seven-hairpin_glycosidases"/>
</dbReference>
<evidence type="ECO:0000256" key="6">
    <source>
        <dbReference type="ARBA" id="ARBA00022837"/>
    </source>
</evidence>